<evidence type="ECO:0000313" key="1">
    <source>
        <dbReference type="EMBL" id="KKK92663.1"/>
    </source>
</evidence>
<sequence length="81" mass="9358">MRKIRLPIIVRLWRILRMTLGVIFSRQELWTIVVAGDTEDALVAARKVCPFPNALLGITVKRLPGLRNRWRVEFIYKGQAG</sequence>
<reference evidence="1" key="1">
    <citation type="journal article" date="2015" name="Nature">
        <title>Complex archaea that bridge the gap between prokaryotes and eukaryotes.</title>
        <authorList>
            <person name="Spang A."/>
            <person name="Saw J.H."/>
            <person name="Jorgensen S.L."/>
            <person name="Zaremba-Niedzwiedzka K."/>
            <person name="Martijn J."/>
            <person name="Lind A.E."/>
            <person name="van Eijk R."/>
            <person name="Schleper C."/>
            <person name="Guy L."/>
            <person name="Ettema T.J."/>
        </authorList>
    </citation>
    <scope>NUCLEOTIDE SEQUENCE</scope>
</reference>
<dbReference type="AlphaFoldDB" id="A0A0F8ZFW9"/>
<name>A0A0F8ZFW9_9ZZZZ</name>
<protein>
    <submittedName>
        <fullName evidence="1">Uncharacterized protein</fullName>
    </submittedName>
</protein>
<dbReference type="EMBL" id="LAZR01048118">
    <property type="protein sequence ID" value="KKK92663.1"/>
    <property type="molecule type" value="Genomic_DNA"/>
</dbReference>
<organism evidence="1">
    <name type="scientific">marine sediment metagenome</name>
    <dbReference type="NCBI Taxonomy" id="412755"/>
    <lineage>
        <taxon>unclassified sequences</taxon>
        <taxon>metagenomes</taxon>
        <taxon>ecological metagenomes</taxon>
    </lineage>
</organism>
<gene>
    <name evidence="1" type="ORF">LCGC14_2700680</name>
</gene>
<comment type="caution">
    <text evidence="1">The sequence shown here is derived from an EMBL/GenBank/DDBJ whole genome shotgun (WGS) entry which is preliminary data.</text>
</comment>
<proteinExistence type="predicted"/>
<accession>A0A0F8ZFW9</accession>